<dbReference type="InterPro" id="IPR036962">
    <property type="entry name" value="Glyco_hydro_3_N_sf"/>
</dbReference>
<dbReference type="InterPro" id="IPR017853">
    <property type="entry name" value="GH"/>
</dbReference>
<dbReference type="InterPro" id="IPR001764">
    <property type="entry name" value="Glyco_hydro_3_N"/>
</dbReference>
<reference evidence="8 9" key="1">
    <citation type="submission" date="2019-09" db="EMBL/GenBank/DDBJ databases">
        <title>Whole genome shotgun sequencing (WGS) of Ellagibacter isourolithinifaciens DSM 104140(T) and Adlercreutzia muris DSM 29508(T).</title>
        <authorList>
            <person name="Stoll D.A."/>
            <person name="Danylec N."/>
            <person name="Huch M."/>
        </authorList>
    </citation>
    <scope>NUCLEOTIDE SEQUENCE [LARGE SCALE GENOMIC DNA]</scope>
    <source>
        <strain evidence="8 9">DSM 29508</strain>
    </source>
</reference>
<dbReference type="PANTHER" id="PTHR30480:SF13">
    <property type="entry name" value="BETA-HEXOSAMINIDASE"/>
    <property type="match status" value="1"/>
</dbReference>
<dbReference type="AlphaFoldDB" id="A0A7C8FWU6"/>
<evidence type="ECO:0000313" key="9">
    <source>
        <dbReference type="Proteomes" id="UP000479639"/>
    </source>
</evidence>
<feature type="compositionally biased region" description="Low complexity" evidence="6">
    <location>
        <begin position="69"/>
        <end position="80"/>
    </location>
</feature>
<organism evidence="8 9">
    <name type="scientific">Adlercreutzia muris</name>
    <dbReference type="NCBI Taxonomy" id="1796610"/>
    <lineage>
        <taxon>Bacteria</taxon>
        <taxon>Bacillati</taxon>
        <taxon>Actinomycetota</taxon>
        <taxon>Coriobacteriia</taxon>
        <taxon>Eggerthellales</taxon>
        <taxon>Eggerthellaceae</taxon>
        <taxon>Adlercreutzia</taxon>
    </lineage>
</organism>
<dbReference type="SUPFAM" id="SSF51445">
    <property type="entry name" value="(Trans)glycosidases"/>
    <property type="match status" value="1"/>
</dbReference>
<dbReference type="PANTHER" id="PTHR30480">
    <property type="entry name" value="BETA-HEXOSAMINIDASE-RELATED"/>
    <property type="match status" value="1"/>
</dbReference>
<evidence type="ECO:0000256" key="4">
    <source>
        <dbReference type="ARBA" id="ARBA00022801"/>
    </source>
</evidence>
<name>A0A7C8FWU6_9ACTN</name>
<evidence type="ECO:0000256" key="3">
    <source>
        <dbReference type="ARBA" id="ARBA00012663"/>
    </source>
</evidence>
<evidence type="ECO:0000259" key="7">
    <source>
        <dbReference type="Pfam" id="PF00933"/>
    </source>
</evidence>
<comment type="caution">
    <text evidence="8">The sequence shown here is derived from an EMBL/GenBank/DDBJ whole genome shotgun (WGS) entry which is preliminary data.</text>
</comment>
<comment type="catalytic activity">
    <reaction evidence="1">
        <text>Hydrolysis of terminal non-reducing N-acetyl-D-hexosamine residues in N-acetyl-beta-D-hexosaminides.</text>
        <dbReference type="EC" id="3.2.1.52"/>
    </reaction>
</comment>
<protein>
    <recommendedName>
        <fullName evidence="3">beta-N-acetylhexosaminidase</fullName>
        <ecNumber evidence="3">3.2.1.52</ecNumber>
    </recommendedName>
</protein>
<evidence type="ECO:0000256" key="2">
    <source>
        <dbReference type="ARBA" id="ARBA00005336"/>
    </source>
</evidence>
<dbReference type="EMBL" id="WAJS01000014">
    <property type="protein sequence ID" value="KAB1648635.1"/>
    <property type="molecule type" value="Genomic_DNA"/>
</dbReference>
<dbReference type="PROSITE" id="PS51318">
    <property type="entry name" value="TAT"/>
    <property type="match status" value="1"/>
</dbReference>
<gene>
    <name evidence="8" type="ORF">F8D48_05660</name>
</gene>
<evidence type="ECO:0000256" key="6">
    <source>
        <dbReference type="SAM" id="MobiDB-lite"/>
    </source>
</evidence>
<evidence type="ECO:0000256" key="1">
    <source>
        <dbReference type="ARBA" id="ARBA00001231"/>
    </source>
</evidence>
<proteinExistence type="inferred from homology"/>
<dbReference type="GO" id="GO:0005975">
    <property type="term" value="P:carbohydrate metabolic process"/>
    <property type="evidence" value="ECO:0007669"/>
    <property type="project" value="InterPro"/>
</dbReference>
<dbReference type="Proteomes" id="UP000479639">
    <property type="component" value="Unassembled WGS sequence"/>
</dbReference>
<dbReference type="Gene3D" id="3.20.20.300">
    <property type="entry name" value="Glycoside hydrolase, family 3, N-terminal domain"/>
    <property type="match status" value="1"/>
</dbReference>
<keyword evidence="4 8" id="KW-0378">Hydrolase</keyword>
<dbReference type="GO" id="GO:0009254">
    <property type="term" value="P:peptidoglycan turnover"/>
    <property type="evidence" value="ECO:0007669"/>
    <property type="project" value="TreeGrafter"/>
</dbReference>
<dbReference type="EC" id="3.2.1.52" evidence="3"/>
<keyword evidence="5" id="KW-0326">Glycosidase</keyword>
<dbReference type="Pfam" id="PF00933">
    <property type="entry name" value="Glyco_hydro_3"/>
    <property type="match status" value="1"/>
</dbReference>
<dbReference type="InterPro" id="IPR050226">
    <property type="entry name" value="NagZ_Beta-hexosaminidase"/>
</dbReference>
<comment type="similarity">
    <text evidence="2">Belongs to the glycosyl hydrolase 3 family.</text>
</comment>
<sequence>MLGKPTFAPYPCKGGSMGITTDFVTRRRFLWLGAVAAGTLALGGCEAESAPPASAPTAFDEPADGGVSGDSSGARDGSPDSIAAVDEAAAARLSAMTLEQKVAQLFIVAPEALVEDVSQVTQAGDATHAGLTAWPVGGIVYFAQNLIDPDQATAMLANMKGFYSEDGNVPPFLGVDEEGGTVVRVAGNEVFAAPNVGDASALGAAADEAAAKEAAEQIADYLAPLGFNLDFAPVCDVVDPLRSDTMGLRSFSSDANVCAAMVKAEVQGFLGAGMLCCAKHFPGIGSAPGDSHTGAVAVEKTAEELAAVDFVPFKAAIEAGVPMIMVGHVDLPNIVEGAVPASLSSAVAQGMLRDTLGFTGIIVTDSLAMGAITDRYSAAEAAVAALAAGCDIPLMPESFPEAYQGVLDAVAAGALTEERIDESVLRILRAKQQYIGGL</sequence>
<accession>A0A7C8FWU6</accession>
<keyword evidence="9" id="KW-1185">Reference proteome</keyword>
<dbReference type="GO" id="GO:0004563">
    <property type="term" value="F:beta-N-acetylhexosaminidase activity"/>
    <property type="evidence" value="ECO:0007669"/>
    <property type="project" value="UniProtKB-EC"/>
</dbReference>
<feature type="domain" description="Glycoside hydrolase family 3 N-terminal" evidence="7">
    <location>
        <begin position="97"/>
        <end position="429"/>
    </location>
</feature>
<dbReference type="InterPro" id="IPR006311">
    <property type="entry name" value="TAT_signal"/>
</dbReference>
<evidence type="ECO:0000313" key="8">
    <source>
        <dbReference type="EMBL" id="KAB1648635.1"/>
    </source>
</evidence>
<evidence type="ECO:0000256" key="5">
    <source>
        <dbReference type="ARBA" id="ARBA00023295"/>
    </source>
</evidence>
<feature type="region of interest" description="Disordered" evidence="6">
    <location>
        <begin position="51"/>
        <end position="80"/>
    </location>
</feature>